<evidence type="ECO:0000313" key="2">
    <source>
        <dbReference type="Proteomes" id="UP000306980"/>
    </source>
</evidence>
<proteinExistence type="predicted"/>
<organism evidence="1 2">
    <name type="scientific">Lentibacillus cibarius</name>
    <dbReference type="NCBI Taxonomy" id="2583219"/>
    <lineage>
        <taxon>Bacteria</taxon>
        <taxon>Bacillati</taxon>
        <taxon>Bacillota</taxon>
        <taxon>Bacilli</taxon>
        <taxon>Bacillales</taxon>
        <taxon>Bacillaceae</taxon>
        <taxon>Lentibacillus</taxon>
    </lineage>
</organism>
<evidence type="ECO:0000313" key="1">
    <source>
        <dbReference type="EMBL" id="TMN22610.1"/>
    </source>
</evidence>
<dbReference type="OrthoDB" id="9790935at2"/>
<dbReference type="Proteomes" id="UP000306980">
    <property type="component" value="Unassembled WGS sequence"/>
</dbReference>
<comment type="caution">
    <text evidence="1">The sequence shown here is derived from an EMBL/GenBank/DDBJ whole genome shotgun (WGS) entry which is preliminary data.</text>
</comment>
<accession>A0A5S3QL74</accession>
<dbReference type="AlphaFoldDB" id="A0A5S3QL74"/>
<gene>
    <name evidence="1" type="ORF">FFL34_11235</name>
</gene>
<dbReference type="EMBL" id="VCIA01000001">
    <property type="protein sequence ID" value="TMN22610.1"/>
    <property type="molecule type" value="Genomic_DNA"/>
</dbReference>
<protein>
    <submittedName>
        <fullName evidence="1">Uncharacterized protein</fullName>
    </submittedName>
</protein>
<dbReference type="RefSeq" id="WP_138603518.1">
    <property type="nucleotide sequence ID" value="NZ_VCIA01000001.1"/>
</dbReference>
<reference evidence="1 2" key="1">
    <citation type="submission" date="2019-05" db="EMBL/GenBank/DDBJ databases">
        <title>Genomic analysis of Lentibacillus sp. NKC220-2.</title>
        <authorList>
            <person name="Oh Y.J."/>
        </authorList>
    </citation>
    <scope>NUCLEOTIDE SEQUENCE [LARGE SCALE GENOMIC DNA]</scope>
    <source>
        <strain evidence="1 2">NKC220-2</strain>
    </source>
</reference>
<sequence>MATAENDESDIEPLVSPKNIRAINYTPNGVVLNIVKNKIEDKDYKITIKYQIQANKHYNSELIVSVSHGVFFNIKEQNAKKRRRRKRQLGTKRSYTWLLNKATQLKDAADRNPFQNPIYYGHIVRPQMYIKMLFQ</sequence>
<name>A0A5S3QL74_9BACI</name>